<name>A0ABP8HUS5_9GAMM</name>
<dbReference type="InterPro" id="IPR029063">
    <property type="entry name" value="SAM-dependent_MTases_sf"/>
</dbReference>
<dbReference type="EMBL" id="BAABFU010000001">
    <property type="protein sequence ID" value="GAA4344813.1"/>
    <property type="molecule type" value="Genomic_DNA"/>
</dbReference>
<dbReference type="CDD" id="cd02440">
    <property type="entry name" value="AdoMet_MTases"/>
    <property type="match status" value="1"/>
</dbReference>
<gene>
    <name evidence="2" type="ORF">GCM10023150_04630</name>
</gene>
<feature type="domain" description="Methyltransferase type 11" evidence="1">
    <location>
        <begin position="48"/>
        <end position="150"/>
    </location>
</feature>
<organism evidence="2 3">
    <name type="scientific">Kangiella taiwanensis</name>
    <dbReference type="NCBI Taxonomy" id="1079179"/>
    <lineage>
        <taxon>Bacteria</taxon>
        <taxon>Pseudomonadati</taxon>
        <taxon>Pseudomonadota</taxon>
        <taxon>Gammaproteobacteria</taxon>
        <taxon>Kangiellales</taxon>
        <taxon>Kangiellaceae</taxon>
        <taxon>Kangiella</taxon>
    </lineage>
</organism>
<dbReference type="Proteomes" id="UP001501294">
    <property type="component" value="Unassembled WGS sequence"/>
</dbReference>
<keyword evidence="3" id="KW-1185">Reference proteome</keyword>
<dbReference type="Gene3D" id="3.40.50.150">
    <property type="entry name" value="Vaccinia Virus protein VP39"/>
    <property type="match status" value="1"/>
</dbReference>
<proteinExistence type="predicted"/>
<dbReference type="RefSeq" id="WP_223577207.1">
    <property type="nucleotide sequence ID" value="NZ_BAABFU010000001.1"/>
</dbReference>
<evidence type="ECO:0000313" key="3">
    <source>
        <dbReference type="Proteomes" id="UP001501294"/>
    </source>
</evidence>
<comment type="caution">
    <text evidence="2">The sequence shown here is derived from an EMBL/GenBank/DDBJ whole genome shotgun (WGS) entry which is preliminary data.</text>
</comment>
<dbReference type="SUPFAM" id="SSF53335">
    <property type="entry name" value="S-adenosyl-L-methionine-dependent methyltransferases"/>
    <property type="match status" value="1"/>
</dbReference>
<sequence>MQHWTDYWKNTNALNSFAEGEQGSGYSNEIADFWNSQFKSLSKGSTLVDLGTGNGAVAVLAQLYSEANQSNFQVYGIDAADITPKKINHKDAKVKKALSKINFIPNTLIEQSNFESNSVDFYFSQFAFEYSNIEKSVQHCAQCLKSGGKITLLSHHPDSEISKDSQVGASVIHYILHESPVFLQTSLLLDIALQQTQAGQMHNWHNNPYRQQISTTIKWIFDCLIDKFNANQYESYWCKLLISKITNVITALGNSHPSQLMKQLEFTFVQLDSHRKRLEDQNEACLTSDKIQSFKEYSNKHNLDFDIQELSVEGKLLAFRIHMTK</sequence>
<protein>
    <recommendedName>
        <fullName evidence="1">Methyltransferase type 11 domain-containing protein</fullName>
    </recommendedName>
</protein>
<accession>A0ABP8HUS5</accession>
<evidence type="ECO:0000259" key="1">
    <source>
        <dbReference type="Pfam" id="PF08241"/>
    </source>
</evidence>
<dbReference type="Pfam" id="PF08241">
    <property type="entry name" value="Methyltransf_11"/>
    <property type="match status" value="1"/>
</dbReference>
<dbReference type="InterPro" id="IPR013216">
    <property type="entry name" value="Methyltransf_11"/>
</dbReference>
<reference evidence="3" key="1">
    <citation type="journal article" date="2019" name="Int. J. Syst. Evol. Microbiol.">
        <title>The Global Catalogue of Microorganisms (GCM) 10K type strain sequencing project: providing services to taxonomists for standard genome sequencing and annotation.</title>
        <authorList>
            <consortium name="The Broad Institute Genomics Platform"/>
            <consortium name="The Broad Institute Genome Sequencing Center for Infectious Disease"/>
            <person name="Wu L."/>
            <person name="Ma J."/>
        </authorList>
    </citation>
    <scope>NUCLEOTIDE SEQUENCE [LARGE SCALE GENOMIC DNA]</scope>
    <source>
        <strain evidence="3">JCM 17727</strain>
    </source>
</reference>
<evidence type="ECO:0000313" key="2">
    <source>
        <dbReference type="EMBL" id="GAA4344813.1"/>
    </source>
</evidence>